<reference evidence="2" key="1">
    <citation type="submission" date="2021-06" db="EMBL/GenBank/DDBJ databases">
        <title>Comparative genomics, transcriptomics and evolutionary studies reveal genomic signatures of adaptation to plant cell wall in hemibiotrophic fungi.</title>
        <authorList>
            <consortium name="DOE Joint Genome Institute"/>
            <person name="Baroncelli R."/>
            <person name="Diaz J.F."/>
            <person name="Benocci T."/>
            <person name="Peng M."/>
            <person name="Battaglia E."/>
            <person name="Haridas S."/>
            <person name="Andreopoulos W."/>
            <person name="Labutti K."/>
            <person name="Pangilinan J."/>
            <person name="Floch G.L."/>
            <person name="Makela M.R."/>
            <person name="Henrissat B."/>
            <person name="Grigoriev I.V."/>
            <person name="Crouch J.A."/>
            <person name="De Vries R.P."/>
            <person name="Sukno S.A."/>
            <person name="Thon M.R."/>
        </authorList>
    </citation>
    <scope>NUCLEOTIDE SEQUENCE</scope>
    <source>
        <strain evidence="2">CBS 125086</strain>
    </source>
</reference>
<proteinExistence type="predicted"/>
<dbReference type="Proteomes" id="UP001230504">
    <property type="component" value="Unassembled WGS sequence"/>
</dbReference>
<dbReference type="AlphaFoldDB" id="A0AAD8VCP7"/>
<dbReference type="EMBL" id="JAHLJV010000001">
    <property type="protein sequence ID" value="KAK1600261.1"/>
    <property type="molecule type" value="Genomic_DNA"/>
</dbReference>
<evidence type="ECO:0000313" key="3">
    <source>
        <dbReference type="Proteomes" id="UP001230504"/>
    </source>
</evidence>
<keyword evidence="3" id="KW-1185">Reference proteome</keyword>
<name>A0AAD8VCP7_9PEZI</name>
<evidence type="ECO:0000313" key="2">
    <source>
        <dbReference type="EMBL" id="KAK1600261.1"/>
    </source>
</evidence>
<organism evidence="2 3">
    <name type="scientific">Colletotrichum navitas</name>
    <dbReference type="NCBI Taxonomy" id="681940"/>
    <lineage>
        <taxon>Eukaryota</taxon>
        <taxon>Fungi</taxon>
        <taxon>Dikarya</taxon>
        <taxon>Ascomycota</taxon>
        <taxon>Pezizomycotina</taxon>
        <taxon>Sordariomycetes</taxon>
        <taxon>Hypocreomycetidae</taxon>
        <taxon>Glomerellales</taxon>
        <taxon>Glomerellaceae</taxon>
        <taxon>Colletotrichum</taxon>
        <taxon>Colletotrichum graminicola species complex</taxon>
    </lineage>
</organism>
<accession>A0AAD8VCP7</accession>
<dbReference type="RefSeq" id="XP_060420757.1">
    <property type="nucleotide sequence ID" value="XM_060556335.1"/>
</dbReference>
<feature type="compositionally biased region" description="Basic and acidic residues" evidence="1">
    <location>
        <begin position="91"/>
        <end position="108"/>
    </location>
</feature>
<gene>
    <name evidence="2" type="ORF">LY79DRAFT_533042</name>
</gene>
<evidence type="ECO:0000256" key="1">
    <source>
        <dbReference type="SAM" id="MobiDB-lite"/>
    </source>
</evidence>
<dbReference type="GeneID" id="85440575"/>
<comment type="caution">
    <text evidence="2">The sequence shown here is derived from an EMBL/GenBank/DDBJ whole genome shotgun (WGS) entry which is preliminary data.</text>
</comment>
<feature type="region of interest" description="Disordered" evidence="1">
    <location>
        <begin position="71"/>
        <end position="119"/>
    </location>
</feature>
<protein>
    <submittedName>
        <fullName evidence="2">Uncharacterized protein</fullName>
    </submittedName>
</protein>
<sequence>MNDTVVFSNGGSVCRQPSNSLPWYYLACKANLLRRSFNIPISDISGPLQYPPIPSSHDPISCVCSSPTLGASRPGEGGKGTCVSRRQRKAQAREKTEKDEMATTKDPQRTYAPFPPKPKGEAYIQLVTSRATDSLMSGIRNSSPVYSSPCSMRNKGSPNIVHTTNVTSVVGSLVNLDARLGRMRRRRC</sequence>